<reference evidence="3 4" key="1">
    <citation type="submission" date="2020-04" db="EMBL/GenBank/DDBJ databases">
        <title>MicrobeNet Type strains.</title>
        <authorList>
            <person name="Nicholson A.C."/>
        </authorList>
    </citation>
    <scope>NUCLEOTIDE SEQUENCE [LARGE SCALE GENOMIC DNA]</scope>
    <source>
        <strain evidence="3 4">DSM 45078</strain>
    </source>
</reference>
<dbReference type="AlphaFoldDB" id="A0A846XK51"/>
<feature type="region of interest" description="Disordered" evidence="1">
    <location>
        <begin position="1"/>
        <end position="34"/>
    </location>
</feature>
<organism evidence="3 4">
    <name type="scientific">Nocardia speluncae</name>
    <dbReference type="NCBI Taxonomy" id="419477"/>
    <lineage>
        <taxon>Bacteria</taxon>
        <taxon>Bacillati</taxon>
        <taxon>Actinomycetota</taxon>
        <taxon>Actinomycetes</taxon>
        <taxon>Mycobacteriales</taxon>
        <taxon>Nocardiaceae</taxon>
        <taxon>Nocardia</taxon>
    </lineage>
</organism>
<gene>
    <name evidence="3" type="ORF">HGA13_13945</name>
</gene>
<feature type="compositionally biased region" description="Polar residues" evidence="1">
    <location>
        <begin position="1"/>
        <end position="11"/>
    </location>
</feature>
<dbReference type="Pfam" id="PF05257">
    <property type="entry name" value="CHAP"/>
    <property type="match status" value="1"/>
</dbReference>
<protein>
    <submittedName>
        <fullName evidence="3">CHAP domain-containing protein</fullName>
    </submittedName>
</protein>
<accession>A0A846XK51</accession>
<dbReference type="EMBL" id="JAAXOO010000003">
    <property type="protein sequence ID" value="NKY34174.1"/>
    <property type="molecule type" value="Genomic_DNA"/>
</dbReference>
<keyword evidence="4" id="KW-1185">Reference proteome</keyword>
<evidence type="ECO:0000256" key="1">
    <source>
        <dbReference type="SAM" id="MobiDB-lite"/>
    </source>
</evidence>
<dbReference type="Proteomes" id="UP000565715">
    <property type="component" value="Unassembled WGS sequence"/>
</dbReference>
<proteinExistence type="predicted"/>
<evidence type="ECO:0000313" key="3">
    <source>
        <dbReference type="EMBL" id="NKY34174.1"/>
    </source>
</evidence>
<dbReference type="InterPro" id="IPR007921">
    <property type="entry name" value="CHAP_dom"/>
</dbReference>
<feature type="domain" description="Peptidase C51" evidence="2">
    <location>
        <begin position="125"/>
        <end position="215"/>
    </location>
</feature>
<evidence type="ECO:0000313" key="4">
    <source>
        <dbReference type="Proteomes" id="UP000565715"/>
    </source>
</evidence>
<evidence type="ECO:0000259" key="2">
    <source>
        <dbReference type="Pfam" id="PF05257"/>
    </source>
</evidence>
<sequence>MTEHTSPTPVRTNPVAHDFEHQRSRLRTSTRGSGFEVTGVTTDIGYGRARPAGRAIGALCVLVSVLAVLGGCALPGSGAGIVGERLTEFPVIDRSMLTPAQARVVDAAAAEFAAPRSGPEYSEGTTEPWCANFVSWVMRAAGLPLVNPNSGSWRIPGVYTLQEYYESRGRFVSFDPAYRPVSGEVVLYSPDSRFGQHTNIVIDSENGVLTTIGGNENDEVSIEQWDPAGVGDIAIVGYGRL</sequence>
<comment type="caution">
    <text evidence="3">The sequence shown here is derived from an EMBL/GenBank/DDBJ whole genome shotgun (WGS) entry which is preliminary data.</text>
</comment>
<name>A0A846XK51_9NOCA</name>